<reference evidence="1" key="4">
    <citation type="submission" date="2019-03" db="UniProtKB">
        <authorList>
            <consortium name="EnsemblPlants"/>
        </authorList>
    </citation>
    <scope>IDENTIFICATION</scope>
</reference>
<accession>A0A452ZPI3</accession>
<protein>
    <submittedName>
        <fullName evidence="1">Uncharacterized protein</fullName>
    </submittedName>
</protein>
<dbReference type="Proteomes" id="UP000015105">
    <property type="component" value="Chromosome 1D"/>
</dbReference>
<reference evidence="1" key="5">
    <citation type="journal article" date="2021" name="G3 (Bethesda)">
        <title>Aegilops tauschii genome assembly Aet v5.0 features greater sequence contiguity and improved annotation.</title>
        <authorList>
            <person name="Wang L."/>
            <person name="Zhu T."/>
            <person name="Rodriguez J.C."/>
            <person name="Deal K.R."/>
            <person name="Dubcovsky J."/>
            <person name="McGuire P.E."/>
            <person name="Lux T."/>
            <person name="Spannagl M."/>
            <person name="Mayer K.F.X."/>
            <person name="Baldrich P."/>
            <person name="Meyers B.C."/>
            <person name="Huo N."/>
            <person name="Gu Y.Q."/>
            <person name="Zhou H."/>
            <person name="Devos K.M."/>
            <person name="Bennetzen J.L."/>
            <person name="Unver T."/>
            <person name="Budak H."/>
            <person name="Gulick P.J."/>
            <person name="Galiba G."/>
            <person name="Kalapos B."/>
            <person name="Nelson D.R."/>
            <person name="Li P."/>
            <person name="You F.M."/>
            <person name="Luo M.C."/>
            <person name="Dvorak J."/>
        </authorList>
    </citation>
    <scope>NUCLEOTIDE SEQUENCE [LARGE SCALE GENOMIC DNA]</scope>
    <source>
        <strain evidence="1">cv. AL8/78</strain>
    </source>
</reference>
<sequence>MDSACIGAACEHSYVSPAELSYMLLLQLFTYIHHPVILCSSSLAVRQHKIYPVSFRSAEHIHFVVLHRNVPCRRLHIRDCTFSLV</sequence>
<organism evidence="1 2">
    <name type="scientific">Aegilops tauschii subsp. strangulata</name>
    <name type="common">Goatgrass</name>
    <dbReference type="NCBI Taxonomy" id="200361"/>
    <lineage>
        <taxon>Eukaryota</taxon>
        <taxon>Viridiplantae</taxon>
        <taxon>Streptophyta</taxon>
        <taxon>Embryophyta</taxon>
        <taxon>Tracheophyta</taxon>
        <taxon>Spermatophyta</taxon>
        <taxon>Magnoliopsida</taxon>
        <taxon>Liliopsida</taxon>
        <taxon>Poales</taxon>
        <taxon>Poaceae</taxon>
        <taxon>BOP clade</taxon>
        <taxon>Pooideae</taxon>
        <taxon>Triticodae</taxon>
        <taxon>Triticeae</taxon>
        <taxon>Triticinae</taxon>
        <taxon>Aegilops</taxon>
    </lineage>
</organism>
<name>A0A452ZPI3_AEGTS</name>
<dbReference type="EnsemblPlants" id="AET1Gv20868700.2">
    <property type="protein sequence ID" value="AET1Gv20868700.2"/>
    <property type="gene ID" value="AET1Gv20868700"/>
</dbReference>
<keyword evidence="2" id="KW-1185">Reference proteome</keyword>
<evidence type="ECO:0000313" key="2">
    <source>
        <dbReference type="Proteomes" id="UP000015105"/>
    </source>
</evidence>
<dbReference type="AlphaFoldDB" id="A0A452ZPI3"/>
<evidence type="ECO:0000313" key="1">
    <source>
        <dbReference type="EnsemblPlants" id="AET1Gv20868700.2"/>
    </source>
</evidence>
<proteinExistence type="predicted"/>
<reference evidence="1" key="3">
    <citation type="journal article" date="2017" name="Nature">
        <title>Genome sequence of the progenitor of the wheat D genome Aegilops tauschii.</title>
        <authorList>
            <person name="Luo M.C."/>
            <person name="Gu Y.Q."/>
            <person name="Puiu D."/>
            <person name="Wang H."/>
            <person name="Twardziok S.O."/>
            <person name="Deal K.R."/>
            <person name="Huo N."/>
            <person name="Zhu T."/>
            <person name="Wang L."/>
            <person name="Wang Y."/>
            <person name="McGuire P.E."/>
            <person name="Liu S."/>
            <person name="Long H."/>
            <person name="Ramasamy R.K."/>
            <person name="Rodriguez J.C."/>
            <person name="Van S.L."/>
            <person name="Yuan L."/>
            <person name="Wang Z."/>
            <person name="Xia Z."/>
            <person name="Xiao L."/>
            <person name="Anderson O.D."/>
            <person name="Ouyang S."/>
            <person name="Liang Y."/>
            <person name="Zimin A.V."/>
            <person name="Pertea G."/>
            <person name="Qi P."/>
            <person name="Bennetzen J.L."/>
            <person name="Dai X."/>
            <person name="Dawson M.W."/>
            <person name="Muller H.G."/>
            <person name="Kugler K."/>
            <person name="Rivarola-Duarte L."/>
            <person name="Spannagl M."/>
            <person name="Mayer K.F.X."/>
            <person name="Lu F.H."/>
            <person name="Bevan M.W."/>
            <person name="Leroy P."/>
            <person name="Li P."/>
            <person name="You F.M."/>
            <person name="Sun Q."/>
            <person name="Liu Z."/>
            <person name="Lyons E."/>
            <person name="Wicker T."/>
            <person name="Salzberg S.L."/>
            <person name="Devos K.M."/>
            <person name="Dvorak J."/>
        </authorList>
    </citation>
    <scope>NUCLEOTIDE SEQUENCE [LARGE SCALE GENOMIC DNA]</scope>
    <source>
        <strain evidence="1">cv. AL8/78</strain>
    </source>
</reference>
<reference evidence="2" key="2">
    <citation type="journal article" date="2017" name="Nat. Plants">
        <title>The Aegilops tauschii genome reveals multiple impacts of transposons.</title>
        <authorList>
            <person name="Zhao G."/>
            <person name="Zou C."/>
            <person name="Li K."/>
            <person name="Wang K."/>
            <person name="Li T."/>
            <person name="Gao L."/>
            <person name="Zhang X."/>
            <person name="Wang H."/>
            <person name="Yang Z."/>
            <person name="Liu X."/>
            <person name="Jiang W."/>
            <person name="Mao L."/>
            <person name="Kong X."/>
            <person name="Jiao Y."/>
            <person name="Jia J."/>
        </authorList>
    </citation>
    <scope>NUCLEOTIDE SEQUENCE [LARGE SCALE GENOMIC DNA]</scope>
    <source>
        <strain evidence="2">cv. AL8/78</strain>
    </source>
</reference>
<dbReference type="Gramene" id="AET1Gv20868700.2">
    <property type="protein sequence ID" value="AET1Gv20868700.2"/>
    <property type="gene ID" value="AET1Gv20868700"/>
</dbReference>
<reference evidence="2" key="1">
    <citation type="journal article" date="2014" name="Science">
        <title>Ancient hybridizations among the ancestral genomes of bread wheat.</title>
        <authorList>
            <consortium name="International Wheat Genome Sequencing Consortium,"/>
            <person name="Marcussen T."/>
            <person name="Sandve S.R."/>
            <person name="Heier L."/>
            <person name="Spannagl M."/>
            <person name="Pfeifer M."/>
            <person name="Jakobsen K.S."/>
            <person name="Wulff B.B."/>
            <person name="Steuernagel B."/>
            <person name="Mayer K.F."/>
            <person name="Olsen O.A."/>
        </authorList>
    </citation>
    <scope>NUCLEOTIDE SEQUENCE [LARGE SCALE GENOMIC DNA]</scope>
    <source>
        <strain evidence="2">cv. AL8/78</strain>
    </source>
</reference>